<feature type="repeat" description="PPR" evidence="2">
    <location>
        <begin position="16"/>
        <end position="50"/>
    </location>
</feature>
<dbReference type="EMBL" id="CM035420">
    <property type="protein sequence ID" value="KAH7404211.1"/>
    <property type="molecule type" value="Genomic_DNA"/>
</dbReference>
<dbReference type="PANTHER" id="PTHR47936">
    <property type="entry name" value="PPR_LONG DOMAIN-CONTAINING PROTEIN"/>
    <property type="match status" value="1"/>
</dbReference>
<evidence type="ECO:0008006" key="5">
    <source>
        <dbReference type="Google" id="ProtNLM"/>
    </source>
</evidence>
<keyword evidence="1" id="KW-0677">Repeat</keyword>
<dbReference type="PANTHER" id="PTHR47936:SF1">
    <property type="entry name" value="PENTATRICOPEPTIDE REPEAT-CONTAINING PROTEIN GUN1, CHLOROPLASTIC"/>
    <property type="match status" value="1"/>
</dbReference>
<gene>
    <name evidence="3" type="ORF">KP509_15G016000</name>
</gene>
<accession>A0A8T2T1A4</accession>
<keyword evidence="4" id="KW-1185">Reference proteome</keyword>
<evidence type="ECO:0000313" key="4">
    <source>
        <dbReference type="Proteomes" id="UP000825935"/>
    </source>
</evidence>
<dbReference type="InterPro" id="IPR002885">
    <property type="entry name" value="PPR_rpt"/>
</dbReference>
<dbReference type="NCBIfam" id="TIGR00756">
    <property type="entry name" value="PPR"/>
    <property type="match status" value="2"/>
</dbReference>
<reference evidence="3" key="1">
    <citation type="submission" date="2021-08" db="EMBL/GenBank/DDBJ databases">
        <title>WGS assembly of Ceratopteris richardii.</title>
        <authorList>
            <person name="Marchant D.B."/>
            <person name="Chen G."/>
            <person name="Jenkins J."/>
            <person name="Shu S."/>
            <person name="Leebens-Mack J."/>
            <person name="Grimwood J."/>
            <person name="Schmutz J."/>
            <person name="Soltis P."/>
            <person name="Soltis D."/>
            <person name="Chen Z.-H."/>
        </authorList>
    </citation>
    <scope>NUCLEOTIDE SEQUENCE</scope>
    <source>
        <strain evidence="3">Whitten #5841</strain>
        <tissue evidence="3">Leaf</tissue>
    </source>
</reference>
<protein>
    <recommendedName>
        <fullName evidence="5">Pentatricopeptide repeat-containing protein</fullName>
    </recommendedName>
</protein>
<comment type="caution">
    <text evidence="3">The sequence shown here is derived from an EMBL/GenBank/DDBJ whole genome shotgun (WGS) entry which is preliminary data.</text>
</comment>
<dbReference type="Proteomes" id="UP000825935">
    <property type="component" value="Chromosome 15"/>
</dbReference>
<proteinExistence type="predicted"/>
<dbReference type="Pfam" id="PF13812">
    <property type="entry name" value="PPR_3"/>
    <property type="match status" value="1"/>
</dbReference>
<dbReference type="InterPro" id="IPR011990">
    <property type="entry name" value="TPR-like_helical_dom_sf"/>
</dbReference>
<sequence>MKPFLNVLQDPSRPSSSDDYLLLINGCGWARMPDLAMTTLDRMINAGIEPGISHFNSLLYILVNENRLKNIREVFKLMQENSVTPNKSTYALRVRRMRSYTAFF</sequence>
<dbReference type="PROSITE" id="PS51375">
    <property type="entry name" value="PPR"/>
    <property type="match status" value="1"/>
</dbReference>
<evidence type="ECO:0000313" key="3">
    <source>
        <dbReference type="EMBL" id="KAH7404211.1"/>
    </source>
</evidence>
<dbReference type="AlphaFoldDB" id="A0A8T2T1A4"/>
<organism evidence="3 4">
    <name type="scientific">Ceratopteris richardii</name>
    <name type="common">Triangle waterfern</name>
    <dbReference type="NCBI Taxonomy" id="49495"/>
    <lineage>
        <taxon>Eukaryota</taxon>
        <taxon>Viridiplantae</taxon>
        <taxon>Streptophyta</taxon>
        <taxon>Embryophyta</taxon>
        <taxon>Tracheophyta</taxon>
        <taxon>Polypodiopsida</taxon>
        <taxon>Polypodiidae</taxon>
        <taxon>Polypodiales</taxon>
        <taxon>Pteridineae</taxon>
        <taxon>Pteridaceae</taxon>
        <taxon>Parkerioideae</taxon>
        <taxon>Ceratopteris</taxon>
    </lineage>
</organism>
<evidence type="ECO:0000256" key="1">
    <source>
        <dbReference type="ARBA" id="ARBA00022737"/>
    </source>
</evidence>
<dbReference type="Gene3D" id="1.25.40.10">
    <property type="entry name" value="Tetratricopeptide repeat domain"/>
    <property type="match status" value="1"/>
</dbReference>
<evidence type="ECO:0000256" key="2">
    <source>
        <dbReference type="PROSITE-ProRule" id="PRU00708"/>
    </source>
</evidence>
<name>A0A8T2T1A4_CERRI</name>